<dbReference type="EMBL" id="JBHSBN010000022">
    <property type="protein sequence ID" value="MFC4109259.1"/>
    <property type="molecule type" value="Genomic_DNA"/>
</dbReference>
<comment type="caution">
    <text evidence="5">The sequence shown here is derived from an EMBL/GenBank/DDBJ whole genome shotgun (WGS) entry which is preliminary data.</text>
</comment>
<dbReference type="PIRSF" id="PIRSF000103">
    <property type="entry name" value="HIBADH"/>
    <property type="match status" value="1"/>
</dbReference>
<feature type="domain" description="NADPH-dependent reductive aminase-like C-terminal" evidence="4">
    <location>
        <begin position="163"/>
        <end position="286"/>
    </location>
</feature>
<organism evidence="5 6">
    <name type="scientific">Micromonospora zhanjiangensis</name>
    <dbReference type="NCBI Taxonomy" id="1522057"/>
    <lineage>
        <taxon>Bacteria</taxon>
        <taxon>Bacillati</taxon>
        <taxon>Actinomycetota</taxon>
        <taxon>Actinomycetes</taxon>
        <taxon>Micromonosporales</taxon>
        <taxon>Micromonosporaceae</taxon>
        <taxon>Micromonospora</taxon>
    </lineage>
</organism>
<proteinExistence type="inferred from homology"/>
<keyword evidence="2 5" id="KW-0560">Oxidoreductase</keyword>
<dbReference type="SUPFAM" id="SSF51735">
    <property type="entry name" value="NAD(P)-binding Rossmann-fold domains"/>
    <property type="match status" value="1"/>
</dbReference>
<evidence type="ECO:0000256" key="2">
    <source>
        <dbReference type="ARBA" id="ARBA00023002"/>
    </source>
</evidence>
<sequence>MTDDNTISILGLGPMGRALATAALAAGHPTVVWNRTPDRAAPLVERGAVLAPTAADALGRAPVTVCCLLDHDAVRAALADVPDGSDGTLVNLSSGHAGAARETRAWADRRGLRYLDGAILTPAPTIGTPAATILYSGPRATFERHRPALAAFGGTALHLGEEIGTAAAYEMALLDLFTMSVGGLTHAFALAAAEGIPPASFARFAAGIGTLLTDMTGRVAGQLAADDFSSPVNTIASAGSAIAHVRAAAAAHGLDDEPLGAVGRIVDRAVAAGHGADGYARLARFLADTRSVPAST</sequence>
<dbReference type="InterPro" id="IPR048666">
    <property type="entry name" value="RedAm-like_C"/>
</dbReference>
<reference evidence="6" key="1">
    <citation type="journal article" date="2019" name="Int. J. Syst. Evol. Microbiol.">
        <title>The Global Catalogue of Microorganisms (GCM) 10K type strain sequencing project: providing services to taxonomists for standard genome sequencing and annotation.</title>
        <authorList>
            <consortium name="The Broad Institute Genomics Platform"/>
            <consortium name="The Broad Institute Genome Sequencing Center for Infectious Disease"/>
            <person name="Wu L."/>
            <person name="Ma J."/>
        </authorList>
    </citation>
    <scope>NUCLEOTIDE SEQUENCE [LARGE SCALE GENOMIC DNA]</scope>
    <source>
        <strain evidence="6">2902at01</strain>
    </source>
</reference>
<evidence type="ECO:0000256" key="1">
    <source>
        <dbReference type="ARBA" id="ARBA00009080"/>
    </source>
</evidence>
<dbReference type="Gene3D" id="3.40.50.720">
    <property type="entry name" value="NAD(P)-binding Rossmann-like Domain"/>
    <property type="match status" value="1"/>
</dbReference>
<keyword evidence="6" id="KW-1185">Reference proteome</keyword>
<gene>
    <name evidence="5" type="ORF">ACFOX0_25430</name>
</gene>
<dbReference type="GO" id="GO:0016491">
    <property type="term" value="F:oxidoreductase activity"/>
    <property type="evidence" value="ECO:0007669"/>
    <property type="project" value="UniProtKB-KW"/>
</dbReference>
<dbReference type="InterPro" id="IPR013328">
    <property type="entry name" value="6PGD_dom2"/>
</dbReference>
<comment type="similarity">
    <text evidence="1">Belongs to the HIBADH-related family.</text>
</comment>
<name>A0ABV8KTA6_9ACTN</name>
<dbReference type="InterPro" id="IPR036291">
    <property type="entry name" value="NAD(P)-bd_dom_sf"/>
</dbReference>
<evidence type="ECO:0000259" key="4">
    <source>
        <dbReference type="Pfam" id="PF21761"/>
    </source>
</evidence>
<dbReference type="Proteomes" id="UP001595868">
    <property type="component" value="Unassembled WGS sequence"/>
</dbReference>
<protein>
    <submittedName>
        <fullName evidence="5">NAD(P)-dependent oxidoreductase</fullName>
        <ecNumber evidence="5">1.1.-.-</ecNumber>
    </submittedName>
</protein>
<dbReference type="EC" id="1.1.-.-" evidence="5"/>
<dbReference type="PANTHER" id="PTHR43580:SF2">
    <property type="entry name" value="CYTOKINE-LIKE NUCLEAR FACTOR N-PAC"/>
    <property type="match status" value="1"/>
</dbReference>
<evidence type="ECO:0000313" key="5">
    <source>
        <dbReference type="EMBL" id="MFC4109259.1"/>
    </source>
</evidence>
<dbReference type="PANTHER" id="PTHR43580">
    <property type="entry name" value="OXIDOREDUCTASE GLYR1-RELATED"/>
    <property type="match status" value="1"/>
</dbReference>
<dbReference type="RefSeq" id="WP_377550437.1">
    <property type="nucleotide sequence ID" value="NZ_JBHSBN010000022.1"/>
</dbReference>
<evidence type="ECO:0000259" key="3">
    <source>
        <dbReference type="Pfam" id="PF03446"/>
    </source>
</evidence>
<dbReference type="InterPro" id="IPR015815">
    <property type="entry name" value="HIBADH-related"/>
</dbReference>
<accession>A0ABV8KTA6</accession>
<dbReference type="InterPro" id="IPR006115">
    <property type="entry name" value="6PGDH_NADP-bd"/>
</dbReference>
<dbReference type="Pfam" id="PF03446">
    <property type="entry name" value="NAD_binding_2"/>
    <property type="match status" value="1"/>
</dbReference>
<feature type="domain" description="6-phosphogluconate dehydrogenase NADP-binding" evidence="3">
    <location>
        <begin position="6"/>
        <end position="160"/>
    </location>
</feature>
<dbReference type="InterPro" id="IPR051265">
    <property type="entry name" value="HIBADH-related_NP60_sf"/>
</dbReference>
<evidence type="ECO:0000313" key="6">
    <source>
        <dbReference type="Proteomes" id="UP001595868"/>
    </source>
</evidence>
<dbReference type="Gene3D" id="1.10.1040.10">
    <property type="entry name" value="N-(1-d-carboxylethyl)-l-norvaline Dehydrogenase, domain 2"/>
    <property type="match status" value="1"/>
</dbReference>
<dbReference type="Pfam" id="PF21761">
    <property type="entry name" value="RedAm-like_C"/>
    <property type="match status" value="1"/>
</dbReference>